<dbReference type="EMBL" id="JAFMYW010000010">
    <property type="protein sequence ID" value="MBO0952226.1"/>
    <property type="molecule type" value="Genomic_DNA"/>
</dbReference>
<dbReference type="InterPro" id="IPR018673">
    <property type="entry name" value="DUF2141"/>
</dbReference>
<dbReference type="Proteomes" id="UP000664628">
    <property type="component" value="Unassembled WGS sequence"/>
</dbReference>
<gene>
    <name evidence="1" type="ORF">J2I46_26830</name>
</gene>
<name>A0ABS3JQD9_9BACT</name>
<evidence type="ECO:0000313" key="1">
    <source>
        <dbReference type="EMBL" id="MBO0952226.1"/>
    </source>
</evidence>
<keyword evidence="2" id="KW-1185">Reference proteome</keyword>
<proteinExistence type="predicted"/>
<dbReference type="Pfam" id="PF09912">
    <property type="entry name" value="DUF2141"/>
    <property type="match status" value="1"/>
</dbReference>
<dbReference type="RefSeq" id="WP_207332175.1">
    <property type="nucleotide sequence ID" value="NZ_JAFMYW010000010.1"/>
</dbReference>
<protein>
    <submittedName>
        <fullName evidence="1">DUF2141 domain-containing protein</fullName>
    </submittedName>
</protein>
<evidence type="ECO:0000313" key="2">
    <source>
        <dbReference type="Proteomes" id="UP000664628"/>
    </source>
</evidence>
<comment type="caution">
    <text evidence="1">The sequence shown here is derived from an EMBL/GenBank/DDBJ whole genome shotgun (WGS) entry which is preliminary data.</text>
</comment>
<sequence>MLIFLSLLPFLFNPTLPPVRKTMITVEVHNVRATTGKVQIGVFKPCEGFPDKCRPVESKQVTATKGTVHAVFEVDPGEYAFAVFHDLNENGKIDMRFFVPREPYGFSNNIRPRFSAPNFSECRVQIGHEPKTFSVRIE</sequence>
<organism evidence="1 2">
    <name type="scientific">Fibrella forsythiae</name>
    <dbReference type="NCBI Taxonomy" id="2817061"/>
    <lineage>
        <taxon>Bacteria</taxon>
        <taxon>Pseudomonadati</taxon>
        <taxon>Bacteroidota</taxon>
        <taxon>Cytophagia</taxon>
        <taxon>Cytophagales</taxon>
        <taxon>Spirosomataceae</taxon>
        <taxon>Fibrella</taxon>
    </lineage>
</organism>
<reference evidence="1 2" key="1">
    <citation type="submission" date="2021-03" db="EMBL/GenBank/DDBJ databases">
        <title>Fibrella sp. HMF5405 genome sequencing and assembly.</title>
        <authorList>
            <person name="Kang H."/>
            <person name="Kim H."/>
            <person name="Bae S."/>
            <person name="Joh K."/>
        </authorList>
    </citation>
    <scope>NUCLEOTIDE SEQUENCE [LARGE SCALE GENOMIC DNA]</scope>
    <source>
        <strain evidence="1 2">HMF5405</strain>
    </source>
</reference>
<accession>A0ABS3JQD9</accession>